<dbReference type="GO" id="GO:0003677">
    <property type="term" value="F:DNA binding"/>
    <property type="evidence" value="ECO:0007669"/>
    <property type="project" value="UniProtKB-KW"/>
</dbReference>
<dbReference type="Gene3D" id="1.10.10.10">
    <property type="entry name" value="Winged helix-like DNA-binding domain superfamily/Winged helix DNA-binding domain"/>
    <property type="match status" value="2"/>
</dbReference>
<keyword evidence="2" id="KW-0238">DNA-binding</keyword>
<evidence type="ECO:0000256" key="3">
    <source>
        <dbReference type="ARBA" id="ARBA00023163"/>
    </source>
</evidence>
<name>A0A9X3Z883_9PROT</name>
<dbReference type="Proteomes" id="UP001141619">
    <property type="component" value="Unassembled WGS sequence"/>
</dbReference>
<gene>
    <name evidence="5" type="ORF">NYP16_12455</name>
</gene>
<dbReference type="Pfam" id="PF01638">
    <property type="entry name" value="HxlR"/>
    <property type="match status" value="2"/>
</dbReference>
<feature type="domain" description="HTH hxlR-type" evidence="4">
    <location>
        <begin position="15"/>
        <end position="112"/>
    </location>
</feature>
<dbReference type="PANTHER" id="PTHR33204:SF36">
    <property type="entry name" value="TRANSCRIPTIONAL REGULATORY PROTEIN"/>
    <property type="match status" value="1"/>
</dbReference>
<accession>A0A9X3Z883</accession>
<proteinExistence type="predicted"/>
<dbReference type="InterPro" id="IPR036388">
    <property type="entry name" value="WH-like_DNA-bd_sf"/>
</dbReference>
<reference evidence="5" key="2">
    <citation type="journal article" date="2023" name="Syst. Appl. Microbiol.">
        <title>Govania unica gen. nov., sp. nov., a rare biosphere bacterium that represents a novel family in the class Alphaproteobacteria.</title>
        <authorList>
            <person name="Vandamme P."/>
            <person name="Peeters C."/>
            <person name="Hettiarachchi A."/>
            <person name="Cnockaert M."/>
            <person name="Carlier A."/>
        </authorList>
    </citation>
    <scope>NUCLEOTIDE SEQUENCE</scope>
    <source>
        <strain evidence="5">LMG 31809</strain>
    </source>
</reference>
<evidence type="ECO:0000259" key="4">
    <source>
        <dbReference type="PROSITE" id="PS51118"/>
    </source>
</evidence>
<evidence type="ECO:0000256" key="2">
    <source>
        <dbReference type="ARBA" id="ARBA00023125"/>
    </source>
</evidence>
<organism evidence="5 6">
    <name type="scientific">Govanella unica</name>
    <dbReference type="NCBI Taxonomy" id="2975056"/>
    <lineage>
        <taxon>Bacteria</taxon>
        <taxon>Pseudomonadati</taxon>
        <taxon>Pseudomonadota</taxon>
        <taxon>Alphaproteobacteria</taxon>
        <taxon>Emcibacterales</taxon>
        <taxon>Govanellaceae</taxon>
        <taxon>Govanella</taxon>
    </lineage>
</organism>
<dbReference type="AlphaFoldDB" id="A0A9X3Z883"/>
<dbReference type="RefSeq" id="WP_274944470.1">
    <property type="nucleotide sequence ID" value="NZ_JANWOI010000004.1"/>
</dbReference>
<dbReference type="PANTHER" id="PTHR33204">
    <property type="entry name" value="TRANSCRIPTIONAL REGULATOR, MARR FAMILY"/>
    <property type="match status" value="1"/>
</dbReference>
<evidence type="ECO:0000256" key="1">
    <source>
        <dbReference type="ARBA" id="ARBA00023015"/>
    </source>
</evidence>
<feature type="domain" description="HTH hxlR-type" evidence="4">
    <location>
        <begin position="175"/>
        <end position="275"/>
    </location>
</feature>
<dbReference type="EMBL" id="JANWOI010000004">
    <property type="protein sequence ID" value="MDA5194764.1"/>
    <property type="molecule type" value="Genomic_DNA"/>
</dbReference>
<comment type="caution">
    <text evidence="5">The sequence shown here is derived from an EMBL/GenBank/DDBJ whole genome shotgun (WGS) entry which is preliminary data.</text>
</comment>
<evidence type="ECO:0000313" key="6">
    <source>
        <dbReference type="Proteomes" id="UP001141619"/>
    </source>
</evidence>
<protein>
    <submittedName>
        <fullName evidence="5">Helix-turn-helix transcriptional regulator</fullName>
    </submittedName>
</protein>
<keyword evidence="6" id="KW-1185">Reference proteome</keyword>
<dbReference type="PROSITE" id="PS51118">
    <property type="entry name" value="HTH_HXLR"/>
    <property type="match status" value="2"/>
</dbReference>
<dbReference type="InterPro" id="IPR036390">
    <property type="entry name" value="WH_DNA-bd_sf"/>
</dbReference>
<dbReference type="InterPro" id="IPR002577">
    <property type="entry name" value="HTH_HxlR"/>
</dbReference>
<keyword evidence="1" id="KW-0805">Transcription regulation</keyword>
<sequence length="316" mass="36399">MGTGSDKAVKEIRACSIWRALELVGDLPTNLILEASFLGVRRFEEFCARTNVLRTLVTSRLKKLTEEGCLDRVQYSTRPPRYEYRLTVKGRALYHNSLMMLRWERKWGRGQGKMTVTLTHNLCGHEFTPEMQCQSCHKDIDPRAVTWKEGPGLAMMPLEYGRRRRQSSSAVARQGPTSLFDDIAQIIGDRSAMLVLRACFTGKQRFEDIREDAQIATNILSDRLKWLVEEEVLRRELYQESPARYRYRLAEKGLDIYPILLELLRWGDGWYALPEGPPLLLFHKPDGHPLNPAVVCSHCKAEIKITEVSFTVTERD</sequence>
<reference evidence="5" key="1">
    <citation type="submission" date="2022-08" db="EMBL/GenBank/DDBJ databases">
        <authorList>
            <person name="Vandamme P."/>
            <person name="Hettiarachchi A."/>
            <person name="Peeters C."/>
            <person name="Cnockaert M."/>
            <person name="Carlier A."/>
        </authorList>
    </citation>
    <scope>NUCLEOTIDE SEQUENCE</scope>
    <source>
        <strain evidence="5">LMG 31809</strain>
    </source>
</reference>
<dbReference type="SUPFAM" id="SSF46785">
    <property type="entry name" value="Winged helix' DNA-binding domain"/>
    <property type="match status" value="2"/>
</dbReference>
<evidence type="ECO:0000313" key="5">
    <source>
        <dbReference type="EMBL" id="MDA5194764.1"/>
    </source>
</evidence>
<keyword evidence="3" id="KW-0804">Transcription</keyword>